<evidence type="ECO:0008006" key="12">
    <source>
        <dbReference type="Google" id="ProtNLM"/>
    </source>
</evidence>
<evidence type="ECO:0000256" key="1">
    <source>
        <dbReference type="ARBA" id="ARBA00022448"/>
    </source>
</evidence>
<dbReference type="PRINTS" id="PR00606">
    <property type="entry name" value="CYTCHROMECID"/>
</dbReference>
<comment type="caution">
    <text evidence="10">The sequence shown here is derived from an EMBL/GenBank/DDBJ whole genome shotgun (WGS) entry which is preliminary data.</text>
</comment>
<feature type="compositionally biased region" description="Basic and acidic residues" evidence="7">
    <location>
        <begin position="528"/>
        <end position="543"/>
    </location>
</feature>
<feature type="region of interest" description="Disordered" evidence="7">
    <location>
        <begin position="528"/>
        <end position="548"/>
    </location>
</feature>
<evidence type="ECO:0000256" key="7">
    <source>
        <dbReference type="SAM" id="MobiDB-lite"/>
    </source>
</evidence>
<evidence type="ECO:0000256" key="3">
    <source>
        <dbReference type="ARBA" id="ARBA00022723"/>
    </source>
</evidence>
<name>A0ABQ1Z684_9BACT</name>
<evidence type="ECO:0000313" key="11">
    <source>
        <dbReference type="Proteomes" id="UP000600214"/>
    </source>
</evidence>
<dbReference type="CDD" id="cd04084">
    <property type="entry name" value="CBM6_xylanase-like"/>
    <property type="match status" value="1"/>
</dbReference>
<dbReference type="InterPro" id="IPR011042">
    <property type="entry name" value="6-blade_b-propeller_TolB-like"/>
</dbReference>
<dbReference type="InterPro" id="IPR002324">
    <property type="entry name" value="Cyt_c_ID"/>
</dbReference>
<keyword evidence="3 6" id="KW-0479">Metal-binding</keyword>
<dbReference type="InterPro" id="IPR029062">
    <property type="entry name" value="Class_I_gatase-like"/>
</dbReference>
<dbReference type="InterPro" id="IPR029010">
    <property type="entry name" value="ThuA-like"/>
</dbReference>
<dbReference type="InterPro" id="IPR036909">
    <property type="entry name" value="Cyt_c-like_dom_sf"/>
</dbReference>
<feature type="domain" description="PKD" evidence="8">
    <location>
        <begin position="730"/>
        <end position="815"/>
    </location>
</feature>
<feature type="compositionally biased region" description="Polar residues" evidence="7">
    <location>
        <begin position="423"/>
        <end position="435"/>
    </location>
</feature>
<dbReference type="Gene3D" id="2.60.40.10">
    <property type="entry name" value="Immunoglobulins"/>
    <property type="match status" value="1"/>
</dbReference>
<dbReference type="InterPro" id="IPR000601">
    <property type="entry name" value="PKD_dom"/>
</dbReference>
<feature type="region of interest" description="Disordered" evidence="7">
    <location>
        <begin position="468"/>
        <end position="490"/>
    </location>
</feature>
<keyword evidence="1" id="KW-0813">Transport</keyword>
<dbReference type="EMBL" id="BMIA01000004">
    <property type="protein sequence ID" value="GGH49012.1"/>
    <property type="molecule type" value="Genomic_DNA"/>
</dbReference>
<dbReference type="Pfam" id="PF07995">
    <property type="entry name" value="GSDH"/>
    <property type="match status" value="1"/>
</dbReference>
<reference evidence="11" key="1">
    <citation type="journal article" date="2019" name="Int. J. Syst. Evol. Microbiol.">
        <title>The Global Catalogue of Microorganisms (GCM) 10K type strain sequencing project: providing services to taxonomists for standard genome sequencing and annotation.</title>
        <authorList>
            <consortium name="The Broad Institute Genomics Platform"/>
            <consortium name="The Broad Institute Genome Sequencing Center for Infectious Disease"/>
            <person name="Wu L."/>
            <person name="Ma J."/>
        </authorList>
    </citation>
    <scope>NUCLEOTIDE SEQUENCE [LARGE SCALE GENOMIC DNA]</scope>
    <source>
        <strain evidence="11">CGMCC 1.15288</strain>
    </source>
</reference>
<evidence type="ECO:0000256" key="4">
    <source>
        <dbReference type="ARBA" id="ARBA00022982"/>
    </source>
</evidence>
<evidence type="ECO:0000259" key="8">
    <source>
        <dbReference type="PROSITE" id="PS50093"/>
    </source>
</evidence>
<dbReference type="Gene3D" id="1.10.760.10">
    <property type="entry name" value="Cytochrome c-like domain"/>
    <property type="match status" value="1"/>
</dbReference>
<dbReference type="InterPro" id="IPR012938">
    <property type="entry name" value="Glc/Sorbosone_DH"/>
</dbReference>
<evidence type="ECO:0000256" key="2">
    <source>
        <dbReference type="ARBA" id="ARBA00022617"/>
    </source>
</evidence>
<proteinExistence type="predicted"/>
<keyword evidence="5 6" id="KW-0408">Iron</keyword>
<evidence type="ECO:0000259" key="9">
    <source>
        <dbReference type="PROSITE" id="PS51007"/>
    </source>
</evidence>
<dbReference type="Gene3D" id="2.60.120.260">
    <property type="entry name" value="Galactose-binding domain-like"/>
    <property type="match status" value="1"/>
</dbReference>
<dbReference type="InterPro" id="IPR035986">
    <property type="entry name" value="PKD_dom_sf"/>
</dbReference>
<dbReference type="PROSITE" id="PS51007">
    <property type="entry name" value="CYTC"/>
    <property type="match status" value="1"/>
</dbReference>
<keyword evidence="2 6" id="KW-0349">Heme</keyword>
<evidence type="ECO:0000313" key="10">
    <source>
        <dbReference type="EMBL" id="GGH49012.1"/>
    </source>
</evidence>
<organism evidence="10 11">
    <name type="scientific">Dyadobacter endophyticus</name>
    <dbReference type="NCBI Taxonomy" id="1749036"/>
    <lineage>
        <taxon>Bacteria</taxon>
        <taxon>Pseudomonadati</taxon>
        <taxon>Bacteroidota</taxon>
        <taxon>Cytophagia</taxon>
        <taxon>Cytophagales</taxon>
        <taxon>Spirosomataceae</taxon>
        <taxon>Dyadobacter</taxon>
    </lineage>
</organism>
<dbReference type="InterPro" id="IPR022409">
    <property type="entry name" value="PKD/Chitinase_dom"/>
</dbReference>
<accession>A0ABQ1Z684</accession>
<feature type="compositionally biased region" description="Basic and acidic residues" evidence="7">
    <location>
        <begin position="437"/>
        <end position="447"/>
    </location>
</feature>
<dbReference type="Pfam" id="PF18911">
    <property type="entry name" value="PKD_4"/>
    <property type="match status" value="1"/>
</dbReference>
<dbReference type="InterPro" id="IPR013783">
    <property type="entry name" value="Ig-like_fold"/>
</dbReference>
<dbReference type="CDD" id="cd00146">
    <property type="entry name" value="PKD"/>
    <property type="match status" value="1"/>
</dbReference>
<evidence type="ECO:0000256" key="5">
    <source>
        <dbReference type="ARBA" id="ARBA00023004"/>
    </source>
</evidence>
<dbReference type="Pfam" id="PF06283">
    <property type="entry name" value="ThuA"/>
    <property type="match status" value="1"/>
</dbReference>
<protein>
    <recommendedName>
        <fullName evidence="12">Cytochrome c</fullName>
    </recommendedName>
</protein>
<keyword evidence="4" id="KW-0249">Electron transport</keyword>
<gene>
    <name evidence="10" type="ORF">GCM10007423_50660</name>
</gene>
<dbReference type="Pfam" id="PF00034">
    <property type="entry name" value="Cytochrom_C"/>
    <property type="match status" value="1"/>
</dbReference>
<dbReference type="InterPro" id="IPR009056">
    <property type="entry name" value="Cyt_c-like_dom"/>
</dbReference>
<keyword evidence="11" id="KW-1185">Reference proteome</keyword>
<dbReference type="PROSITE" id="PS50093">
    <property type="entry name" value="PKD"/>
    <property type="match status" value="1"/>
</dbReference>
<dbReference type="Gene3D" id="2.120.10.30">
    <property type="entry name" value="TolB, C-terminal domain"/>
    <property type="match status" value="1"/>
</dbReference>
<sequence length="1172" mass="127719">MLFTVHLEVTIQTINQMKKKIQGVLLCCAWLLVGHVMAQAPKMQVLVFSKTAAFRHQSIGAGKKALGKMAAEKGFGVSFTEDAAQFRESNLKKYNAVIFLNTTGDILDAEQQSAFERYIQAGGGYVGIHAASDTEYEWPWYGALAGAWFLDHPMPDNVQKGKFIVTQKNHWATQGMPDEFERSDEFYSFKNISPKINVVLKIDEKSYKGGKNPDFHPMSWYQEFDGGRSFYTAMGHTDETFEEPLFLNHLWAGIRYATGGDTPKPVDFAKARPEENRFSKVILAEKLDEPMELSVLGDGRILFIQRKGEVLLYHTKTKELKTIAKLPVSTKYVSKEGKESMGEDGLLGLNKDPNFAQNHWIYLYYSDPNESKNVLARFELKGDELDLASRRILLDVPTQREECCHTAGSIAWDKDGNLYLSTGDNTNPHGSNGYSPSDERAGREAWDAQKSSANTNDLRGKIIRIKPQSDGTAGAAPYTIPEGNLFPKGTPQTRPEIYTMGHRNPFRISVDQRTGYVYWGEVGPDAAKPDANRGPAGHDEVGQARKPGNFGWPHFVGDNKAYNKYDFTASQSGEKWDVAAPTNNSPSNTGLKVLPPAQKAFIWYPYDASPEFPLVGAGGRNAMAGPVFYSDDFKNAQGAPQPGAFPAYYNGKLLAYEWMRGWIMAVTMDKEGNYASMERFMPSYKFSNPMDMEFAPNGDLYMLEYGSGWFSANDDARLIRIEYNGGNRKPKIELTANKQGGSVPLALKLTAAGTDDADGDALTYSWKITSKNGFTKTINGQDAQLTLAKTGLYKATLTVNDGKGGISTQSLDVTVGNEAPVLSLDMPGANKSFFVPGKPFQYDVKVKDKEDGALGSGIDADAVAVNIDYLPEGFDKVAIAQGHRSADASATTTAGKKLIEASDCKACHSISKKSIGPAYTEVARKYKGNSSAVEMLTKKVISGGGGVWGETAMAAHPQLSATDAAEMVRYILNLSGDAAEKASLPVKGSYTATLPSGDKGKGVFVLRAAYQDKGAKGLPALRSEQTFVLRNSILDVHGFDVYDDVNKMSYGGNNLAIPAKSGAYMGLKQVDLNGVSAFRVMAMAPKPQLNASGGKVELRLDSPTGKLIGESAFLEPTDKLDFKPSTLDIPVKLPTADGKPHDVYMIFVNPSKSSGSLMVVMSAQAVLASTAQ</sequence>
<dbReference type="SUPFAM" id="SSF49299">
    <property type="entry name" value="PKD domain"/>
    <property type="match status" value="1"/>
</dbReference>
<dbReference type="Proteomes" id="UP000600214">
    <property type="component" value="Unassembled WGS sequence"/>
</dbReference>
<dbReference type="SUPFAM" id="SSF52317">
    <property type="entry name" value="Class I glutamine amidotransferase-like"/>
    <property type="match status" value="1"/>
</dbReference>
<dbReference type="PANTHER" id="PTHR40469:SF2">
    <property type="entry name" value="GALACTOSE-BINDING DOMAIN-LIKE SUPERFAMILY PROTEIN"/>
    <property type="match status" value="1"/>
</dbReference>
<feature type="domain" description="Cytochrome c" evidence="9">
    <location>
        <begin position="890"/>
        <end position="975"/>
    </location>
</feature>
<dbReference type="SMART" id="SM00089">
    <property type="entry name" value="PKD"/>
    <property type="match status" value="1"/>
</dbReference>
<feature type="region of interest" description="Disordered" evidence="7">
    <location>
        <begin position="423"/>
        <end position="453"/>
    </location>
</feature>
<dbReference type="SUPFAM" id="SSF46626">
    <property type="entry name" value="Cytochrome c"/>
    <property type="match status" value="1"/>
</dbReference>
<dbReference type="SUPFAM" id="SSF50952">
    <property type="entry name" value="Soluble quinoprotein glucose dehydrogenase"/>
    <property type="match status" value="1"/>
</dbReference>
<dbReference type="InterPro" id="IPR011041">
    <property type="entry name" value="Quinoprot_gluc/sorb_DH_b-prop"/>
</dbReference>
<evidence type="ECO:0000256" key="6">
    <source>
        <dbReference type="PROSITE-ProRule" id="PRU00433"/>
    </source>
</evidence>
<dbReference type="Gene3D" id="3.40.50.880">
    <property type="match status" value="1"/>
</dbReference>
<dbReference type="PANTHER" id="PTHR40469">
    <property type="entry name" value="SECRETED GLYCOSYL HYDROLASE"/>
    <property type="match status" value="1"/>
</dbReference>